<dbReference type="Proteomes" id="UP000308836">
    <property type="component" value="Unassembled WGS sequence"/>
</dbReference>
<comment type="caution">
    <text evidence="1">The sequence shown here is derived from an EMBL/GenBank/DDBJ whole genome shotgun (WGS) entry which is preliminary data.</text>
</comment>
<dbReference type="EMBL" id="SRYG01000001">
    <property type="protein sequence ID" value="TGY67245.1"/>
    <property type="molecule type" value="Genomic_DNA"/>
</dbReference>
<sequence>MKTIGIVGLGVMGASFAQRAKALGYRVLGIDLDPDTIEYAVMRGMVDKGSTDASILLDQCDIVLLALYPRQMQKWLLRYQHDMNPGTLILEISGVKSNVTQPAQALLRDDLELLSIHPMCGRESRGIEFADPAIFDQANFIIIPQPSNSTNAIVFTSAFAKELGCKNVSVLSVEEHDRMIGFLSQLTHVIAVALMNTHENSHLVEYTGDSFRDLTRIAKINEDMWTELFLLNKDILLDEIDQFAASVQQFRDLLVREDVDAMKSAMVQSTARRKKFDR</sequence>
<gene>
    <name evidence="1" type="ORF">E5336_00250</name>
</gene>
<proteinExistence type="predicted"/>
<accession>A0AC61RBI4</accession>
<protein>
    <submittedName>
        <fullName evidence="1">Prephenate dehydrogenase</fullName>
    </submittedName>
</protein>
<keyword evidence="2" id="KW-1185">Reference proteome</keyword>
<evidence type="ECO:0000313" key="1">
    <source>
        <dbReference type="EMBL" id="TGY67245.1"/>
    </source>
</evidence>
<organism evidence="1 2">
    <name type="scientific">Dubosiella muris</name>
    <dbReference type="NCBI Taxonomy" id="3038133"/>
    <lineage>
        <taxon>Bacteria</taxon>
        <taxon>Bacillati</taxon>
        <taxon>Bacillota</taxon>
        <taxon>Erysipelotrichia</taxon>
        <taxon>Erysipelotrichales</taxon>
        <taxon>Erysipelotrichaceae</taxon>
        <taxon>Dubosiella</taxon>
    </lineage>
</organism>
<name>A0AC61RBI4_9FIRM</name>
<evidence type="ECO:0000313" key="2">
    <source>
        <dbReference type="Proteomes" id="UP000308836"/>
    </source>
</evidence>
<reference evidence="1" key="1">
    <citation type="submission" date="2019-04" db="EMBL/GenBank/DDBJ databases">
        <title>Microbes associate with the intestines of laboratory mice.</title>
        <authorList>
            <person name="Navarre W."/>
            <person name="Wong E."/>
            <person name="Huang K."/>
            <person name="Tropini C."/>
            <person name="Ng K."/>
            <person name="Yu B."/>
        </authorList>
    </citation>
    <scope>NUCLEOTIDE SEQUENCE</scope>
    <source>
        <strain evidence="1">NM09_H32</strain>
    </source>
</reference>